<dbReference type="RefSeq" id="XP_001227202.1">
    <property type="nucleotide sequence ID" value="XM_001227201.1"/>
</dbReference>
<dbReference type="Proteomes" id="UP000001056">
    <property type="component" value="Unassembled WGS sequence"/>
</dbReference>
<protein>
    <submittedName>
        <fullName evidence="1">Uncharacterized protein</fullName>
    </submittedName>
</protein>
<accession>Q2GRX9</accession>
<reference evidence="2" key="1">
    <citation type="journal article" date="2015" name="Genome Announc.">
        <title>Draft genome sequence of the cellulolytic fungus Chaetomium globosum.</title>
        <authorList>
            <person name="Cuomo C.A."/>
            <person name="Untereiner W.A."/>
            <person name="Ma L.-J."/>
            <person name="Grabherr M."/>
            <person name="Birren B.W."/>
        </authorList>
    </citation>
    <scope>NUCLEOTIDE SEQUENCE [LARGE SCALE GENOMIC DNA]</scope>
    <source>
        <strain evidence="2">ATCC 6205 / CBS 148.51 / DSM 1962 / NBRC 6347 / NRRL 1970</strain>
    </source>
</reference>
<name>Q2GRX9_CHAGB</name>
<gene>
    <name evidence="1" type="ORF">CHGG_09275</name>
</gene>
<dbReference type="HOGENOM" id="CLU_3359612_0_0_1"/>
<evidence type="ECO:0000313" key="1">
    <source>
        <dbReference type="EMBL" id="EAQ85261.1"/>
    </source>
</evidence>
<organism evidence="1 2">
    <name type="scientific">Chaetomium globosum (strain ATCC 6205 / CBS 148.51 / DSM 1962 / NBRC 6347 / NRRL 1970)</name>
    <name type="common">Soil fungus</name>
    <dbReference type="NCBI Taxonomy" id="306901"/>
    <lineage>
        <taxon>Eukaryota</taxon>
        <taxon>Fungi</taxon>
        <taxon>Dikarya</taxon>
        <taxon>Ascomycota</taxon>
        <taxon>Pezizomycotina</taxon>
        <taxon>Sordariomycetes</taxon>
        <taxon>Sordariomycetidae</taxon>
        <taxon>Sordariales</taxon>
        <taxon>Chaetomiaceae</taxon>
        <taxon>Chaetomium</taxon>
    </lineage>
</organism>
<dbReference type="AlphaFoldDB" id="Q2GRX9"/>
<dbReference type="GeneID" id="4395250"/>
<dbReference type="InParanoid" id="Q2GRX9"/>
<keyword evidence="2" id="KW-1185">Reference proteome</keyword>
<dbReference type="VEuPathDB" id="FungiDB:CHGG_09275"/>
<proteinExistence type="predicted"/>
<dbReference type="EMBL" id="CH408034">
    <property type="protein sequence ID" value="EAQ85261.1"/>
    <property type="molecule type" value="Genomic_DNA"/>
</dbReference>
<sequence>MSSQENEPSALGVILAAMESDDAAAAREGEVADEGK</sequence>
<evidence type="ECO:0000313" key="2">
    <source>
        <dbReference type="Proteomes" id="UP000001056"/>
    </source>
</evidence>